<dbReference type="KEGG" id="faa:HMPREF0389_01036"/>
<keyword evidence="2" id="KW-1185">Reference proteome</keyword>
<evidence type="ECO:0000313" key="2">
    <source>
        <dbReference type="Proteomes" id="UP000007468"/>
    </source>
</evidence>
<organism evidence="1 2">
    <name type="scientific">Filifactor alocis (strain ATCC 35896 / CCUG 47790 / D40 B5)</name>
    <name type="common">Fusobacterium alocis</name>
    <dbReference type="NCBI Taxonomy" id="546269"/>
    <lineage>
        <taxon>Bacteria</taxon>
        <taxon>Bacillati</taxon>
        <taxon>Bacillota</taxon>
        <taxon>Clostridia</taxon>
        <taxon>Peptostreptococcales</taxon>
        <taxon>Filifactoraceae</taxon>
        <taxon>Filifactor</taxon>
    </lineage>
</organism>
<evidence type="ECO:0000313" key="1">
    <source>
        <dbReference type="EMBL" id="EFE29114.1"/>
    </source>
</evidence>
<dbReference type="STRING" id="546269.HMPREF0389_01036"/>
<accession>D6GQR1</accession>
<dbReference type="Proteomes" id="UP000007468">
    <property type="component" value="Chromosome"/>
</dbReference>
<dbReference type="PATRIC" id="fig|546269.5.peg.1555"/>
<sequence length="136" mass="16023">MMELEEIIKTMENKIESDDFEVVMTDCMETVESDYNELSSVEPLLQMIERHPLTSFGSPGPIVHFVETFYKKGYEEKLISSLKRMPTVHTVWMLHRIINGTEHPEHYLSILKQISEDESYQKEIRDMALEFLSIHE</sequence>
<evidence type="ECO:0008006" key="3">
    <source>
        <dbReference type="Google" id="ProtNLM"/>
    </source>
</evidence>
<protein>
    <recommendedName>
        <fullName evidence="3">Immunity protein 30 domain-containing protein</fullName>
    </recommendedName>
</protein>
<name>D6GQR1_FILAD</name>
<proteinExistence type="predicted"/>
<dbReference type="RefSeq" id="WP_014263022.1">
    <property type="nucleotide sequence ID" value="NC_016630.1"/>
</dbReference>
<dbReference type="eggNOG" id="ENOG5030MF4">
    <property type="taxonomic scope" value="Bacteria"/>
</dbReference>
<dbReference type="OrthoDB" id="8794104at2"/>
<gene>
    <name evidence="1" type="ordered locus">HMPREF0389_01036</name>
</gene>
<reference evidence="2" key="1">
    <citation type="submission" date="2010-12" db="EMBL/GenBank/DDBJ databases">
        <title>The genome sequence of Filifactor alocis strain ATCC 35896.</title>
        <authorList>
            <consortium name="The Broad Institute Genome Sequencing Platform"/>
            <person name="Ward D."/>
            <person name="Earl A."/>
            <person name="Feldgarden M."/>
            <person name="Young S.K."/>
            <person name="Gargeya S."/>
            <person name="Zeng Q."/>
            <person name="Alvarado L."/>
            <person name="Berlin A."/>
            <person name="Bochicchio J."/>
            <person name="Chapman S.B."/>
            <person name="Chen Z."/>
            <person name="Freedman E."/>
            <person name="Gellesch M."/>
            <person name="Goldberg J."/>
            <person name="Griggs A."/>
            <person name="Gujja S."/>
            <person name="Heilman E."/>
            <person name="Heiman D."/>
            <person name="Howarth C."/>
            <person name="Mehta T."/>
            <person name="Neiman D."/>
            <person name="Pearson M."/>
            <person name="Roberts A."/>
            <person name="Saif S."/>
            <person name="Shea T."/>
            <person name="Shenoy N."/>
            <person name="Sisk P."/>
            <person name="Stolte C."/>
            <person name="Sykes S."/>
            <person name="White J."/>
            <person name="Yandava C."/>
            <person name="Izard J."/>
            <person name="Blanton J.M."/>
            <person name="Baranova O.V."/>
            <person name="Tanner A.C."/>
            <person name="Dewhirst F.E."/>
            <person name="Haas B."/>
            <person name="Nusbaum C."/>
            <person name="Birren B."/>
        </authorList>
    </citation>
    <scope>NUCLEOTIDE SEQUENCE [LARGE SCALE GENOMIC DNA]</scope>
    <source>
        <strain evidence="2">ATCC 35896 / CCUG 47790 / D40 B5</strain>
    </source>
</reference>
<dbReference type="EMBL" id="CP002390">
    <property type="protein sequence ID" value="EFE29114.1"/>
    <property type="molecule type" value="Genomic_DNA"/>
</dbReference>
<dbReference type="AlphaFoldDB" id="D6GQR1"/>